<dbReference type="Pfam" id="PF01975">
    <property type="entry name" value="SurE"/>
    <property type="match status" value="1"/>
</dbReference>
<dbReference type="STRING" id="504800.SAMN04488085_103230"/>
<feature type="domain" description="Survival protein SurE-like phosphatase/nucleotidase" evidence="8">
    <location>
        <begin position="3"/>
        <end position="187"/>
    </location>
</feature>
<evidence type="ECO:0000256" key="7">
    <source>
        <dbReference type="ARBA" id="ARBA00022801"/>
    </source>
</evidence>
<name>A0A1I4BX86_9ACTN</name>
<dbReference type="PANTHER" id="PTHR30457:SF12">
    <property type="entry name" value="5'_3'-NUCLEOTIDASE SURE"/>
    <property type="match status" value="1"/>
</dbReference>
<dbReference type="GO" id="GO:0046872">
    <property type="term" value="F:metal ion binding"/>
    <property type="evidence" value="ECO:0007669"/>
    <property type="project" value="UniProtKB-KW"/>
</dbReference>
<evidence type="ECO:0000256" key="2">
    <source>
        <dbReference type="ARBA" id="ARBA00011062"/>
    </source>
</evidence>
<dbReference type="PANTHER" id="PTHR30457">
    <property type="entry name" value="5'-NUCLEOTIDASE SURE"/>
    <property type="match status" value="1"/>
</dbReference>
<dbReference type="Gene3D" id="3.40.1210.10">
    <property type="entry name" value="Survival protein SurE-like phosphatase/nucleotidase"/>
    <property type="match status" value="1"/>
</dbReference>
<evidence type="ECO:0000256" key="1">
    <source>
        <dbReference type="ARBA" id="ARBA00000815"/>
    </source>
</evidence>
<gene>
    <name evidence="9" type="ORF">SAMN04488085_103230</name>
</gene>
<dbReference type="GO" id="GO:0008254">
    <property type="term" value="F:3'-nucleotidase activity"/>
    <property type="evidence" value="ECO:0007669"/>
    <property type="project" value="TreeGrafter"/>
</dbReference>
<dbReference type="GO" id="GO:0008253">
    <property type="term" value="F:5'-nucleotidase activity"/>
    <property type="evidence" value="ECO:0007669"/>
    <property type="project" value="UniProtKB-EC"/>
</dbReference>
<keyword evidence="4" id="KW-0963">Cytoplasm</keyword>
<evidence type="ECO:0000313" key="10">
    <source>
        <dbReference type="Proteomes" id="UP000199152"/>
    </source>
</evidence>
<evidence type="ECO:0000256" key="3">
    <source>
        <dbReference type="ARBA" id="ARBA00012643"/>
    </source>
</evidence>
<dbReference type="InParanoid" id="A0A1I4BX86"/>
<dbReference type="Proteomes" id="UP000199152">
    <property type="component" value="Unassembled WGS sequence"/>
</dbReference>
<comment type="catalytic activity">
    <reaction evidence="1">
        <text>a ribonucleoside 5'-phosphate + H2O = a ribonucleoside + phosphate</text>
        <dbReference type="Rhea" id="RHEA:12484"/>
        <dbReference type="ChEBI" id="CHEBI:15377"/>
        <dbReference type="ChEBI" id="CHEBI:18254"/>
        <dbReference type="ChEBI" id="CHEBI:43474"/>
        <dbReference type="ChEBI" id="CHEBI:58043"/>
        <dbReference type="EC" id="3.1.3.5"/>
    </reaction>
</comment>
<evidence type="ECO:0000256" key="5">
    <source>
        <dbReference type="ARBA" id="ARBA00022723"/>
    </source>
</evidence>
<evidence type="ECO:0000313" key="9">
    <source>
        <dbReference type="EMBL" id="SFK73030.1"/>
    </source>
</evidence>
<keyword evidence="10" id="KW-1185">Reference proteome</keyword>
<dbReference type="InterPro" id="IPR036523">
    <property type="entry name" value="SurE-like_sf"/>
</dbReference>
<dbReference type="InterPro" id="IPR002828">
    <property type="entry name" value="SurE-like_Pase/nucleotidase"/>
</dbReference>
<evidence type="ECO:0000256" key="6">
    <source>
        <dbReference type="ARBA" id="ARBA00022741"/>
    </source>
</evidence>
<dbReference type="EC" id="3.1.3.5" evidence="3"/>
<evidence type="ECO:0000256" key="4">
    <source>
        <dbReference type="ARBA" id="ARBA00022490"/>
    </source>
</evidence>
<sequence length="251" mass="25675">MRVLVTNDDGIDSPGLHRLAKLAVEAGLDVLVAAPDVEYSGSSAALTAMADGGRLALRERSLPGVGAERVLAVEATPGFIVFAGVRGAFGKRPDLVLSGINRGPNTGTAILHSGTVGATLTGATHGLPGLAVSLAAPDPDEWDTAEEAARRALAWLLDNPVGPVVVNVNVPNVPLDRLKGLRPARLASFGAVQAEVGETGEGFVTLTFSEIDEDPAPGSDVALLRQGWATVTALRAPCEAGDLELPGLDDA</sequence>
<dbReference type="GO" id="GO:0000166">
    <property type="term" value="F:nucleotide binding"/>
    <property type="evidence" value="ECO:0007669"/>
    <property type="project" value="UniProtKB-KW"/>
</dbReference>
<comment type="similarity">
    <text evidence="2">Belongs to the SurE nucleotidase family.</text>
</comment>
<organism evidence="9 10">
    <name type="scientific">Geodermatophilus ruber</name>
    <dbReference type="NCBI Taxonomy" id="504800"/>
    <lineage>
        <taxon>Bacteria</taxon>
        <taxon>Bacillati</taxon>
        <taxon>Actinomycetota</taxon>
        <taxon>Actinomycetes</taxon>
        <taxon>Geodermatophilales</taxon>
        <taxon>Geodermatophilaceae</taxon>
        <taxon>Geodermatophilus</taxon>
    </lineage>
</organism>
<dbReference type="OrthoDB" id="9780815at2"/>
<dbReference type="InterPro" id="IPR030048">
    <property type="entry name" value="SurE"/>
</dbReference>
<keyword evidence="6" id="KW-0547">Nucleotide-binding</keyword>
<keyword evidence="5" id="KW-0479">Metal-binding</keyword>
<dbReference type="AlphaFoldDB" id="A0A1I4BX86"/>
<dbReference type="EMBL" id="FOSW01000003">
    <property type="protein sequence ID" value="SFK73030.1"/>
    <property type="molecule type" value="Genomic_DNA"/>
</dbReference>
<dbReference type="SUPFAM" id="SSF64167">
    <property type="entry name" value="SurE-like"/>
    <property type="match status" value="1"/>
</dbReference>
<protein>
    <recommendedName>
        <fullName evidence="3">5'-nucleotidase</fullName>
        <ecNumber evidence="3">3.1.3.5</ecNumber>
    </recommendedName>
</protein>
<evidence type="ECO:0000259" key="8">
    <source>
        <dbReference type="Pfam" id="PF01975"/>
    </source>
</evidence>
<keyword evidence="7" id="KW-0378">Hydrolase</keyword>
<reference evidence="9 10" key="1">
    <citation type="submission" date="2016-10" db="EMBL/GenBank/DDBJ databases">
        <authorList>
            <person name="de Groot N.N."/>
        </authorList>
    </citation>
    <scope>NUCLEOTIDE SEQUENCE [LARGE SCALE GENOMIC DNA]</scope>
    <source>
        <strain evidence="9 10">DSM 45317</strain>
    </source>
</reference>
<accession>A0A1I4BX86</accession>
<dbReference type="GO" id="GO:0004309">
    <property type="term" value="F:exopolyphosphatase activity"/>
    <property type="evidence" value="ECO:0007669"/>
    <property type="project" value="TreeGrafter"/>
</dbReference>
<proteinExistence type="inferred from homology"/>